<sequence>GLDIPCRVTKANSTTYECGYVPNQIGPHTVNITYGGAHIPRSPFPVSVGPYKESRIRAFGPGLEG</sequence>
<dbReference type="InterPro" id="IPR044801">
    <property type="entry name" value="Filamin"/>
</dbReference>
<dbReference type="EMBL" id="CAJOBI010102462">
    <property type="protein sequence ID" value="CAF4594838.1"/>
    <property type="molecule type" value="Genomic_DNA"/>
</dbReference>
<keyword evidence="1" id="KW-0677">Repeat</keyword>
<name>A0A8S2Z731_9BILA</name>
<dbReference type="Gene3D" id="2.60.40.10">
    <property type="entry name" value="Immunoglobulins"/>
    <property type="match status" value="1"/>
</dbReference>
<dbReference type="PANTHER" id="PTHR38537:SF8">
    <property type="entry name" value="FILAMIN-A"/>
    <property type="match status" value="1"/>
</dbReference>
<dbReference type="InterPro" id="IPR013783">
    <property type="entry name" value="Ig-like_fold"/>
</dbReference>
<dbReference type="InterPro" id="IPR017868">
    <property type="entry name" value="Filamin/ABP280_repeat-like"/>
</dbReference>
<gene>
    <name evidence="3" type="ORF">SMN809_LOCUS38829</name>
</gene>
<comment type="caution">
    <text evidence="3">The sequence shown here is derived from an EMBL/GenBank/DDBJ whole genome shotgun (WGS) entry which is preliminary data.</text>
</comment>
<evidence type="ECO:0000256" key="1">
    <source>
        <dbReference type="ARBA" id="ARBA00022737"/>
    </source>
</evidence>
<proteinExistence type="predicted"/>
<dbReference type="SUPFAM" id="SSF81296">
    <property type="entry name" value="E set domains"/>
    <property type="match status" value="1"/>
</dbReference>
<evidence type="ECO:0000313" key="4">
    <source>
        <dbReference type="Proteomes" id="UP000676336"/>
    </source>
</evidence>
<dbReference type="AlphaFoldDB" id="A0A8S2Z731"/>
<dbReference type="InterPro" id="IPR014756">
    <property type="entry name" value="Ig_E-set"/>
</dbReference>
<feature type="non-terminal residue" evidence="3">
    <location>
        <position position="1"/>
    </location>
</feature>
<evidence type="ECO:0000313" key="3">
    <source>
        <dbReference type="EMBL" id="CAF4594838.1"/>
    </source>
</evidence>
<protein>
    <submittedName>
        <fullName evidence="3">Uncharacterized protein</fullName>
    </submittedName>
</protein>
<feature type="non-terminal residue" evidence="3">
    <location>
        <position position="65"/>
    </location>
</feature>
<organism evidence="3 4">
    <name type="scientific">Rotaria magnacalcarata</name>
    <dbReference type="NCBI Taxonomy" id="392030"/>
    <lineage>
        <taxon>Eukaryota</taxon>
        <taxon>Metazoa</taxon>
        <taxon>Spiralia</taxon>
        <taxon>Gnathifera</taxon>
        <taxon>Rotifera</taxon>
        <taxon>Eurotatoria</taxon>
        <taxon>Bdelloidea</taxon>
        <taxon>Philodinida</taxon>
        <taxon>Philodinidae</taxon>
        <taxon>Rotaria</taxon>
    </lineage>
</organism>
<evidence type="ECO:0000256" key="2">
    <source>
        <dbReference type="PROSITE-ProRule" id="PRU00087"/>
    </source>
</evidence>
<accession>A0A8S2Z731</accession>
<dbReference type="GO" id="GO:0030036">
    <property type="term" value="P:actin cytoskeleton organization"/>
    <property type="evidence" value="ECO:0007669"/>
    <property type="project" value="InterPro"/>
</dbReference>
<reference evidence="3" key="1">
    <citation type="submission" date="2021-02" db="EMBL/GenBank/DDBJ databases">
        <authorList>
            <person name="Nowell W R."/>
        </authorList>
    </citation>
    <scope>NUCLEOTIDE SEQUENCE</scope>
</reference>
<dbReference type="PANTHER" id="PTHR38537">
    <property type="entry name" value="JITTERBUG, ISOFORM N"/>
    <property type="match status" value="1"/>
</dbReference>
<feature type="repeat" description="Filamin" evidence="2">
    <location>
        <begin position="1"/>
        <end position="48"/>
    </location>
</feature>
<dbReference type="Pfam" id="PF00630">
    <property type="entry name" value="Filamin"/>
    <property type="match status" value="1"/>
</dbReference>
<dbReference type="Proteomes" id="UP000676336">
    <property type="component" value="Unassembled WGS sequence"/>
</dbReference>
<dbReference type="GO" id="GO:0051015">
    <property type="term" value="F:actin filament binding"/>
    <property type="evidence" value="ECO:0007669"/>
    <property type="project" value="InterPro"/>
</dbReference>
<dbReference type="PROSITE" id="PS50194">
    <property type="entry name" value="FILAMIN_REPEAT"/>
    <property type="match status" value="1"/>
</dbReference>